<feature type="binding site" evidence="11">
    <location>
        <position position="363"/>
    </location>
    <ligand>
        <name>substrate</name>
    </ligand>
</feature>
<feature type="binding site" evidence="11">
    <location>
        <position position="138"/>
    </location>
    <ligand>
        <name>substrate</name>
    </ligand>
</feature>
<reference evidence="16" key="1">
    <citation type="journal article" date="2020" name="Stud. Mycol.">
        <title>101 Dothideomycetes genomes: a test case for predicting lifestyles and emergence of pathogens.</title>
        <authorList>
            <person name="Haridas S."/>
            <person name="Albert R."/>
            <person name="Binder M."/>
            <person name="Bloem J."/>
            <person name="Labutti K."/>
            <person name="Salamov A."/>
            <person name="Andreopoulos B."/>
            <person name="Baker S."/>
            <person name="Barry K."/>
            <person name="Bills G."/>
            <person name="Bluhm B."/>
            <person name="Cannon C."/>
            <person name="Castanera R."/>
            <person name="Culley D."/>
            <person name="Daum C."/>
            <person name="Ezra D."/>
            <person name="Gonzalez J."/>
            <person name="Henrissat B."/>
            <person name="Kuo A."/>
            <person name="Liang C."/>
            <person name="Lipzen A."/>
            <person name="Lutzoni F."/>
            <person name="Magnuson J."/>
            <person name="Mondo S."/>
            <person name="Nolan M."/>
            <person name="Ohm R."/>
            <person name="Pangilinan J."/>
            <person name="Park H.-J."/>
            <person name="Ramirez L."/>
            <person name="Alfaro M."/>
            <person name="Sun H."/>
            <person name="Tritt A."/>
            <person name="Yoshinaga Y."/>
            <person name="Zwiers L.-H."/>
            <person name="Turgeon B."/>
            <person name="Goodwin S."/>
            <person name="Spatafora J."/>
            <person name="Crous P."/>
            <person name="Grigoriev I."/>
        </authorList>
    </citation>
    <scope>NUCLEOTIDE SEQUENCE</scope>
    <source>
        <strain evidence="16">CBS 175.79</strain>
    </source>
</reference>
<comment type="pathway">
    <text evidence="1 13">Amino-acid degradation; L-phenylalanine degradation; acetoacetate and fumarate from L-phenylalanine: step 6/6.</text>
</comment>
<dbReference type="UniPathway" id="UPA00139">
    <property type="reaction ID" value="UER00341"/>
</dbReference>
<gene>
    <name evidence="16" type="ORF">BU24DRAFT_489061</name>
</gene>
<dbReference type="GO" id="GO:1902000">
    <property type="term" value="P:homogentisate catabolic process"/>
    <property type="evidence" value="ECO:0007669"/>
    <property type="project" value="TreeGrafter"/>
</dbReference>
<dbReference type="EMBL" id="ML978067">
    <property type="protein sequence ID" value="KAF2019015.1"/>
    <property type="molecule type" value="Genomic_DNA"/>
</dbReference>
<evidence type="ECO:0000256" key="7">
    <source>
        <dbReference type="ARBA" id="ARBA00022842"/>
    </source>
</evidence>
<feature type="binding site" evidence="11">
    <location>
        <position position="257"/>
    </location>
    <ligand>
        <name>substrate</name>
    </ligand>
</feature>
<evidence type="ECO:0000259" key="14">
    <source>
        <dbReference type="Pfam" id="PF01557"/>
    </source>
</evidence>
<dbReference type="SUPFAM" id="SSF63433">
    <property type="entry name" value="Fumarylacetoacetate hydrolase, FAH, N-terminal domain"/>
    <property type="match status" value="1"/>
</dbReference>
<dbReference type="GO" id="GO:0004334">
    <property type="term" value="F:fumarylacetoacetase activity"/>
    <property type="evidence" value="ECO:0007669"/>
    <property type="project" value="UniProtKB-UniRule"/>
</dbReference>
<feature type="binding site" evidence="12">
    <location>
        <position position="270"/>
    </location>
    <ligand>
        <name>Mg(2+)</name>
        <dbReference type="ChEBI" id="CHEBI:18420"/>
    </ligand>
</feature>
<evidence type="ECO:0000256" key="12">
    <source>
        <dbReference type="PIRSR" id="PIRSR605959-3"/>
    </source>
</evidence>
<keyword evidence="6 12" id="KW-0106">Calcium</keyword>
<evidence type="ECO:0000256" key="9">
    <source>
        <dbReference type="ARBA" id="ARBA00023232"/>
    </source>
</evidence>
<evidence type="ECO:0000259" key="15">
    <source>
        <dbReference type="Pfam" id="PF09298"/>
    </source>
</evidence>
<comment type="catalytic activity">
    <reaction evidence="13">
        <text>4-fumarylacetoacetate + H2O = acetoacetate + fumarate + H(+)</text>
        <dbReference type="Rhea" id="RHEA:10244"/>
        <dbReference type="ChEBI" id="CHEBI:13705"/>
        <dbReference type="ChEBI" id="CHEBI:15377"/>
        <dbReference type="ChEBI" id="CHEBI:15378"/>
        <dbReference type="ChEBI" id="CHEBI:18034"/>
        <dbReference type="ChEBI" id="CHEBI:29806"/>
        <dbReference type="EC" id="3.7.1.2"/>
    </reaction>
</comment>
<comment type="similarity">
    <text evidence="2 13">Belongs to the FAH family.</text>
</comment>
<evidence type="ECO:0000256" key="5">
    <source>
        <dbReference type="ARBA" id="ARBA00022801"/>
    </source>
</evidence>
<dbReference type="InterPro" id="IPR036663">
    <property type="entry name" value="Fumarylacetoacetase_C_sf"/>
</dbReference>
<evidence type="ECO:0000256" key="10">
    <source>
        <dbReference type="PIRSR" id="PIRSR605959-1"/>
    </source>
</evidence>
<feature type="active site" description="Proton acceptor" evidence="10">
    <location>
        <position position="143"/>
    </location>
</feature>
<evidence type="ECO:0000256" key="11">
    <source>
        <dbReference type="PIRSR" id="PIRSR605959-2"/>
    </source>
</evidence>
<keyword evidence="9 13" id="KW-0585">Phenylalanine catabolism</keyword>
<dbReference type="GO" id="GO:0006572">
    <property type="term" value="P:L-tyrosine catabolic process"/>
    <property type="evidence" value="ECO:0007669"/>
    <property type="project" value="UniProtKB-UniRule"/>
</dbReference>
<evidence type="ECO:0000256" key="13">
    <source>
        <dbReference type="RuleBase" id="RU366008"/>
    </source>
</evidence>
<feature type="binding site" evidence="12">
    <location>
        <position position="212"/>
    </location>
    <ligand>
        <name>Ca(2+)</name>
        <dbReference type="ChEBI" id="CHEBI:29108"/>
    </ligand>
</feature>
<dbReference type="Gene3D" id="3.90.850.10">
    <property type="entry name" value="Fumarylacetoacetase-like, C-terminal domain"/>
    <property type="match status" value="1"/>
</dbReference>
<evidence type="ECO:0000313" key="17">
    <source>
        <dbReference type="Proteomes" id="UP000799778"/>
    </source>
</evidence>
<dbReference type="OrthoDB" id="9971669at2759"/>
<evidence type="ECO:0000256" key="1">
    <source>
        <dbReference type="ARBA" id="ARBA00004782"/>
    </source>
</evidence>
<dbReference type="PANTHER" id="PTHR43069:SF2">
    <property type="entry name" value="FUMARYLACETOACETASE"/>
    <property type="match status" value="1"/>
</dbReference>
<evidence type="ECO:0000256" key="4">
    <source>
        <dbReference type="ARBA" id="ARBA00022723"/>
    </source>
</evidence>
<protein>
    <recommendedName>
        <fullName evidence="3 13">Fumarylacetoacetase</fullName>
        <ecNumber evidence="3 13">3.7.1.2</ecNumber>
    </recommendedName>
    <alternativeName>
        <fullName evidence="13">Fumarylacetoacetate hydrolase</fullName>
    </alternativeName>
</protein>
<dbReference type="InterPro" id="IPR005959">
    <property type="entry name" value="Fumarylacetoacetase"/>
</dbReference>
<dbReference type="EC" id="3.7.1.2" evidence="3 13"/>
<dbReference type="RefSeq" id="XP_033387354.1">
    <property type="nucleotide sequence ID" value="XM_033533598.1"/>
</dbReference>
<dbReference type="NCBIfam" id="TIGR01266">
    <property type="entry name" value="fum_ac_acetase"/>
    <property type="match status" value="1"/>
</dbReference>
<dbReference type="FunFam" id="3.90.850.10:FF:000009">
    <property type="entry name" value="Fumarylacetoacetase"/>
    <property type="match status" value="1"/>
</dbReference>
<evidence type="ECO:0000256" key="2">
    <source>
        <dbReference type="ARBA" id="ARBA00010211"/>
    </source>
</evidence>
<dbReference type="InterPro" id="IPR015377">
    <property type="entry name" value="Fumarylacetoacetase_N"/>
</dbReference>
<dbReference type="InterPro" id="IPR036462">
    <property type="entry name" value="Fumarylacetoacetase_N_sf"/>
</dbReference>
<dbReference type="Proteomes" id="UP000799778">
    <property type="component" value="Unassembled WGS sequence"/>
</dbReference>
<feature type="binding site" evidence="12">
    <location>
        <position position="246"/>
    </location>
    <ligand>
        <name>Ca(2+)</name>
        <dbReference type="ChEBI" id="CHEBI:29108"/>
    </ligand>
</feature>
<evidence type="ECO:0000256" key="6">
    <source>
        <dbReference type="ARBA" id="ARBA00022837"/>
    </source>
</evidence>
<feature type="binding site" evidence="12">
    <location>
        <position position="136"/>
    </location>
    <ligand>
        <name>Ca(2+)</name>
        <dbReference type="ChEBI" id="CHEBI:29108"/>
    </ligand>
</feature>
<organism evidence="16 17">
    <name type="scientific">Aaosphaeria arxii CBS 175.79</name>
    <dbReference type="NCBI Taxonomy" id="1450172"/>
    <lineage>
        <taxon>Eukaryota</taxon>
        <taxon>Fungi</taxon>
        <taxon>Dikarya</taxon>
        <taxon>Ascomycota</taxon>
        <taxon>Pezizomycotina</taxon>
        <taxon>Dothideomycetes</taxon>
        <taxon>Pleosporomycetidae</taxon>
        <taxon>Pleosporales</taxon>
        <taxon>Pleosporales incertae sedis</taxon>
        <taxon>Aaosphaeria</taxon>
    </lineage>
</organism>
<dbReference type="GO" id="GO:0006559">
    <property type="term" value="P:L-phenylalanine catabolic process"/>
    <property type="evidence" value="ECO:0007669"/>
    <property type="project" value="UniProtKB-UniRule"/>
</dbReference>
<comment type="cofactor">
    <cofactor evidence="13">
        <name>Mg(2+)</name>
        <dbReference type="ChEBI" id="CHEBI:18420"/>
    </cofactor>
    <cofactor evidence="13">
        <name>Ca(2+)</name>
        <dbReference type="ChEBI" id="CHEBI:29108"/>
    </cofactor>
</comment>
<dbReference type="PANTHER" id="PTHR43069">
    <property type="entry name" value="FUMARYLACETOACETASE"/>
    <property type="match status" value="1"/>
</dbReference>
<sequence>MSTFRSWFAIPRGSHFSLANIPFGIISTAKSETPRVAVAIGDHALDLEAFAANNGFNALSTIQPHQSVFSEPTLNAFAALGRPLHAVVRKYIQSVFAEDTPYPDVLKNNSALQKDVLLPLKDVKTHLPMRIGDYTDFFAGMTHAFNAGCLFRDPKNALQPNYKHLPVGYHGRASSVVVSGTPIRRPNGQILLDPKAETKVPIYSSCKKLDIELELGAFVCKSNKQGEPLPIGEAEDSLFGVVLMNDWSARDIQAWEYVPLGPFNAKNFGTTISPWVVLADALAPFKVKGLENDTEILPYLQQKDEKNVYDIQLKVDLKSISGNASTITQTSGRHLLWSFPQMMAHHTITGCPLQVGDLIGSGTISGPTSAEYGSLLEQTQNGKSSITIAGGEERRFLEDGDEVTITGVCGSDEDALVGFGQCVGRIEPALKFAFAL</sequence>
<feature type="domain" description="Fumarylacetoacetase-like C-terminal" evidence="14">
    <location>
        <begin position="159"/>
        <end position="422"/>
    </location>
</feature>
<feature type="binding site" evidence="11">
    <location>
        <position position="253"/>
    </location>
    <ligand>
        <name>substrate</name>
    </ligand>
</feature>
<feature type="binding site" evidence="12">
    <location>
        <position position="246"/>
    </location>
    <ligand>
        <name>Mg(2+)</name>
        <dbReference type="ChEBI" id="CHEBI:18420"/>
    </ligand>
</feature>
<feature type="binding site" evidence="12">
    <location>
        <position position="214"/>
    </location>
    <ligand>
        <name>Ca(2+)</name>
        <dbReference type="ChEBI" id="CHEBI:29108"/>
    </ligand>
</feature>
<feature type="binding site" evidence="11">
    <location>
        <position position="152"/>
    </location>
    <ligand>
        <name>substrate</name>
    </ligand>
</feature>
<feature type="domain" description="Fumarylacetoacetase N-terminal" evidence="15">
    <location>
        <begin position="19"/>
        <end position="128"/>
    </location>
</feature>
<keyword evidence="5 13" id="KW-0378">Hydrolase</keyword>
<dbReference type="Pfam" id="PF01557">
    <property type="entry name" value="FAA_hydrolase"/>
    <property type="match status" value="1"/>
</dbReference>
<accession>A0A6A5Y0F8</accession>
<keyword evidence="17" id="KW-1185">Reference proteome</keyword>
<keyword evidence="8 13" id="KW-0828">Tyrosine catabolism</keyword>
<evidence type="ECO:0000313" key="16">
    <source>
        <dbReference type="EMBL" id="KAF2019015.1"/>
    </source>
</evidence>
<dbReference type="AlphaFoldDB" id="A0A6A5Y0F8"/>
<proteinExistence type="inferred from homology"/>
<name>A0A6A5Y0F8_9PLEO</name>
<evidence type="ECO:0000256" key="3">
    <source>
        <dbReference type="ARBA" id="ARBA00012094"/>
    </source>
</evidence>
<evidence type="ECO:0000256" key="8">
    <source>
        <dbReference type="ARBA" id="ARBA00022878"/>
    </source>
</evidence>
<keyword evidence="7 12" id="KW-0460">Magnesium</keyword>
<dbReference type="GO" id="GO:0046872">
    <property type="term" value="F:metal ion binding"/>
    <property type="evidence" value="ECO:0007669"/>
    <property type="project" value="UniProtKB-UniRule"/>
</dbReference>
<dbReference type="InterPro" id="IPR011234">
    <property type="entry name" value="Fumarylacetoacetase-like_C"/>
</dbReference>
<feature type="binding site" evidence="12">
    <location>
        <position position="266"/>
    </location>
    <ligand>
        <name>Mg(2+)</name>
        <dbReference type="ChEBI" id="CHEBI:18420"/>
    </ligand>
</feature>
<keyword evidence="4 12" id="KW-0479">Metal-binding</keyword>
<dbReference type="GeneID" id="54290995"/>
<dbReference type="Gene3D" id="2.30.30.230">
    <property type="entry name" value="Fumarylacetoacetase, N-terminal domain"/>
    <property type="match status" value="1"/>
</dbReference>
<dbReference type="SUPFAM" id="SSF56529">
    <property type="entry name" value="FAH"/>
    <property type="match status" value="1"/>
</dbReference>
<dbReference type="Pfam" id="PF09298">
    <property type="entry name" value="FAA_hydrolase_N"/>
    <property type="match status" value="1"/>
</dbReference>